<dbReference type="PANTHER" id="PTHR36449:SF1">
    <property type="entry name" value="ACETYLTRANSFERASE"/>
    <property type="match status" value="1"/>
</dbReference>
<reference evidence="7 8" key="1">
    <citation type="journal article" date="2015" name="Genome Announc.">
        <title>Expanding the biotechnology potential of lactobacilli through comparative genomics of 213 strains and associated genera.</title>
        <authorList>
            <person name="Sun Z."/>
            <person name="Harris H.M."/>
            <person name="McCann A."/>
            <person name="Guo C."/>
            <person name="Argimon S."/>
            <person name="Zhang W."/>
            <person name="Yang X."/>
            <person name="Jeffery I.B."/>
            <person name="Cooney J.C."/>
            <person name="Kagawa T.F."/>
            <person name="Liu W."/>
            <person name="Song Y."/>
            <person name="Salvetti E."/>
            <person name="Wrobel A."/>
            <person name="Rasinkangas P."/>
            <person name="Parkhill J."/>
            <person name="Rea M.C."/>
            <person name="O'Sullivan O."/>
            <person name="Ritari J."/>
            <person name="Douillard F.P."/>
            <person name="Paul Ross R."/>
            <person name="Yang R."/>
            <person name="Briner A.E."/>
            <person name="Felis G.E."/>
            <person name="de Vos W.M."/>
            <person name="Barrangou R."/>
            <person name="Klaenhammer T.R."/>
            <person name="Caufield P.W."/>
            <person name="Cui Y."/>
            <person name="Zhang H."/>
            <person name="O'Toole P.W."/>
        </authorList>
    </citation>
    <scope>NUCLEOTIDE SEQUENCE [LARGE SCALE GENOMIC DNA]</scope>
    <source>
        <strain evidence="7 8">DSM 21115</strain>
    </source>
</reference>
<keyword evidence="1" id="KW-0678">Repressor</keyword>
<dbReference type="InterPro" id="IPR000182">
    <property type="entry name" value="GNAT_dom"/>
</dbReference>
<evidence type="ECO:0000313" key="8">
    <source>
        <dbReference type="Proteomes" id="UP000050920"/>
    </source>
</evidence>
<evidence type="ECO:0000256" key="5">
    <source>
        <dbReference type="ARBA" id="ARBA00049880"/>
    </source>
</evidence>
<sequence length="197" mass="22603">MPLNFESLELDTGKKFKLEETYNQISDYLLAAYDDQSNDAVTNVMYSDAEIIGYYTIQMNTTKVSKRYRKFHHLNGSSNNTGYPCVDVPFLAINRNYQQQGYGRLLIKQLLLNVHWQLVPLIGTSMITLDALNLSVEFYKKFGFIEYSPEQLSSILTPLALETTQLAQVLKINTGYETMMELALRKALESTLLFEIK</sequence>
<gene>
    <name evidence="7" type="ORF">DY78_GL001134</name>
</gene>
<dbReference type="Pfam" id="PF13673">
    <property type="entry name" value="Acetyltransf_10"/>
    <property type="match status" value="1"/>
</dbReference>
<comment type="caution">
    <text evidence="7">The sequence shown here is derived from an EMBL/GenBank/DDBJ whole genome shotgun (WGS) entry which is preliminary data.</text>
</comment>
<organism evidence="7 8">
    <name type="scientific">Lactiplantibacillus fabifermentans DSM 21115</name>
    <dbReference type="NCBI Taxonomy" id="1413187"/>
    <lineage>
        <taxon>Bacteria</taxon>
        <taxon>Bacillati</taxon>
        <taxon>Bacillota</taxon>
        <taxon>Bacilli</taxon>
        <taxon>Lactobacillales</taxon>
        <taxon>Lactobacillaceae</taxon>
        <taxon>Lactiplantibacillus</taxon>
    </lineage>
</organism>
<dbReference type="InterPro" id="IPR016181">
    <property type="entry name" value="Acyl_CoA_acyltransferase"/>
</dbReference>
<feature type="domain" description="N-acetyltransferase" evidence="6">
    <location>
        <begin position="3"/>
        <end position="162"/>
    </location>
</feature>
<dbReference type="EMBL" id="AYGX02000143">
    <property type="protein sequence ID" value="KRO25831.1"/>
    <property type="molecule type" value="Genomic_DNA"/>
</dbReference>
<accession>A0A0R2NJ88</accession>
<dbReference type="PANTHER" id="PTHR36449">
    <property type="entry name" value="ACETYLTRANSFERASE-RELATED"/>
    <property type="match status" value="1"/>
</dbReference>
<evidence type="ECO:0000256" key="2">
    <source>
        <dbReference type="ARBA" id="ARBA00022649"/>
    </source>
</evidence>
<comment type="catalytic activity">
    <reaction evidence="5">
        <text>glycyl-tRNA(Gly) + acetyl-CoA = N-acetylglycyl-tRNA(Gly) + CoA + H(+)</text>
        <dbReference type="Rhea" id="RHEA:81867"/>
        <dbReference type="Rhea" id="RHEA-COMP:9683"/>
        <dbReference type="Rhea" id="RHEA-COMP:19766"/>
        <dbReference type="ChEBI" id="CHEBI:15378"/>
        <dbReference type="ChEBI" id="CHEBI:57287"/>
        <dbReference type="ChEBI" id="CHEBI:57288"/>
        <dbReference type="ChEBI" id="CHEBI:78522"/>
        <dbReference type="ChEBI" id="CHEBI:232036"/>
    </reaction>
</comment>
<keyword evidence="2" id="KW-1277">Toxin-antitoxin system</keyword>
<evidence type="ECO:0000256" key="3">
    <source>
        <dbReference type="ARBA" id="ARBA00022679"/>
    </source>
</evidence>
<protein>
    <recommendedName>
        <fullName evidence="6">N-acetyltransferase domain-containing protein</fullName>
    </recommendedName>
</protein>
<dbReference type="GO" id="GO:0016747">
    <property type="term" value="F:acyltransferase activity, transferring groups other than amino-acyl groups"/>
    <property type="evidence" value="ECO:0007669"/>
    <property type="project" value="InterPro"/>
</dbReference>
<proteinExistence type="predicted"/>
<dbReference type="Proteomes" id="UP000050920">
    <property type="component" value="Unassembled WGS sequence"/>
</dbReference>
<dbReference type="AlphaFoldDB" id="A0A0R2NJ88"/>
<evidence type="ECO:0000256" key="1">
    <source>
        <dbReference type="ARBA" id="ARBA00022491"/>
    </source>
</evidence>
<keyword evidence="3" id="KW-0808">Transferase</keyword>
<dbReference type="Gene3D" id="3.40.630.30">
    <property type="match status" value="1"/>
</dbReference>
<keyword evidence="8" id="KW-1185">Reference proteome</keyword>
<evidence type="ECO:0000313" key="7">
    <source>
        <dbReference type="EMBL" id="KRO25831.1"/>
    </source>
</evidence>
<name>A0A0R2NJ88_9LACO</name>
<dbReference type="SUPFAM" id="SSF55729">
    <property type="entry name" value="Acyl-CoA N-acyltransferases (Nat)"/>
    <property type="match status" value="1"/>
</dbReference>
<keyword evidence="4" id="KW-0012">Acyltransferase</keyword>
<evidence type="ECO:0000256" key="4">
    <source>
        <dbReference type="ARBA" id="ARBA00023315"/>
    </source>
</evidence>
<evidence type="ECO:0000259" key="6">
    <source>
        <dbReference type="PROSITE" id="PS51186"/>
    </source>
</evidence>
<dbReference type="PROSITE" id="PS51186">
    <property type="entry name" value="GNAT"/>
    <property type="match status" value="1"/>
</dbReference>